<protein>
    <recommendedName>
        <fullName evidence="3">Peptidase M10 metallopeptidase domain-containing protein</fullName>
    </recommendedName>
</protein>
<reference evidence="1 2" key="1">
    <citation type="submission" date="2015-09" db="EMBL/GenBank/DDBJ databases">
        <title>Sorangium comparison.</title>
        <authorList>
            <person name="Zaburannyi N."/>
            <person name="Bunk B."/>
            <person name="Overmann J."/>
            <person name="Mueller R."/>
        </authorList>
    </citation>
    <scope>NUCLEOTIDE SEQUENCE [LARGE SCALE GENOMIC DNA]</scope>
    <source>
        <strain evidence="1 2">So ce26</strain>
    </source>
</reference>
<name>A0A2L0EI23_SORCE</name>
<gene>
    <name evidence="1" type="ORF">SOCE26_003240</name>
</gene>
<dbReference type="RefSeq" id="WP_104976982.1">
    <property type="nucleotide sequence ID" value="NZ_CP012673.1"/>
</dbReference>
<accession>A0A2L0EI23</accession>
<dbReference type="Proteomes" id="UP000238348">
    <property type="component" value="Chromosome"/>
</dbReference>
<evidence type="ECO:0000313" key="1">
    <source>
        <dbReference type="EMBL" id="AUX38943.1"/>
    </source>
</evidence>
<dbReference type="AlphaFoldDB" id="A0A2L0EI23"/>
<evidence type="ECO:0000313" key="2">
    <source>
        <dbReference type="Proteomes" id="UP000238348"/>
    </source>
</evidence>
<evidence type="ECO:0008006" key="3">
    <source>
        <dbReference type="Google" id="ProtNLM"/>
    </source>
</evidence>
<dbReference type="EMBL" id="CP012673">
    <property type="protein sequence ID" value="AUX38943.1"/>
    <property type="molecule type" value="Genomic_DNA"/>
</dbReference>
<proteinExistence type="predicted"/>
<organism evidence="1 2">
    <name type="scientific">Sorangium cellulosum</name>
    <name type="common">Polyangium cellulosum</name>
    <dbReference type="NCBI Taxonomy" id="56"/>
    <lineage>
        <taxon>Bacteria</taxon>
        <taxon>Pseudomonadati</taxon>
        <taxon>Myxococcota</taxon>
        <taxon>Polyangia</taxon>
        <taxon>Polyangiales</taxon>
        <taxon>Polyangiaceae</taxon>
        <taxon>Sorangium</taxon>
    </lineage>
</organism>
<sequence>MTDFNIILRDPHRVRPTDVLIRTVTEAFEGLAEEAGRPLNVVAGSPMSGAPLDDQLAITFVGNRLRLGERFIGGSNIGLILGDEGGAAVYVGALLEMRVGGGPRGVLVPSRYRGGSPLDREPARLEIDYMSQTEPVFENGEPELARAAGNVAAHELGHMLARLGHELDLGNYMADGSAFLRRFPSPTRRDLRWFWSGRKSWDPAQRQRLVRVIRSGRIEGGLQAIPGG</sequence>